<gene>
    <name evidence="2" type="ORF">OG814_28090</name>
</gene>
<reference evidence="2 3" key="1">
    <citation type="submission" date="2022-10" db="EMBL/GenBank/DDBJ databases">
        <title>The complete genomes of actinobacterial strains from the NBC collection.</title>
        <authorList>
            <person name="Joergensen T.S."/>
            <person name="Alvarez Arevalo M."/>
            <person name="Sterndorff E.B."/>
            <person name="Faurdal D."/>
            <person name="Vuksanovic O."/>
            <person name="Mourched A.-S."/>
            <person name="Charusanti P."/>
            <person name="Shaw S."/>
            <person name="Blin K."/>
            <person name="Weber T."/>
        </authorList>
    </citation>
    <scope>NUCLEOTIDE SEQUENCE [LARGE SCALE GENOMIC DNA]</scope>
    <source>
        <strain evidence="2 3">NBC_00123</strain>
    </source>
</reference>
<protein>
    <submittedName>
        <fullName evidence="2">Uncharacterized protein</fullName>
    </submittedName>
</protein>
<accession>A0ABZ1LJ83</accession>
<evidence type="ECO:0000313" key="2">
    <source>
        <dbReference type="EMBL" id="WTR72865.1"/>
    </source>
</evidence>
<organism evidence="2 3">
    <name type="scientific">Streptomyces zaomyceticus</name>
    <dbReference type="NCBI Taxonomy" id="68286"/>
    <lineage>
        <taxon>Bacteria</taxon>
        <taxon>Bacillati</taxon>
        <taxon>Actinomycetota</taxon>
        <taxon>Actinomycetes</taxon>
        <taxon>Kitasatosporales</taxon>
        <taxon>Streptomycetaceae</taxon>
        <taxon>Streptomyces</taxon>
    </lineage>
</organism>
<feature type="region of interest" description="Disordered" evidence="1">
    <location>
        <begin position="19"/>
        <end position="78"/>
    </location>
</feature>
<sequence>MAALLITLTDCLVGPARYYEGTGVHDATTPRRPRPPGSGSPPRAPRRRCARTGRRADTTLPPPDGGDPPTTYSRRFSVDRDDRRGLVLFFHFGDPDAGNTYVMTRRPTATTAP</sequence>
<dbReference type="RefSeq" id="WP_406335938.1">
    <property type="nucleotide sequence ID" value="NZ_CP108188.1"/>
</dbReference>
<evidence type="ECO:0000256" key="1">
    <source>
        <dbReference type="SAM" id="MobiDB-lite"/>
    </source>
</evidence>
<keyword evidence="3" id="KW-1185">Reference proteome</keyword>
<feature type="compositionally biased region" description="Basic residues" evidence="1">
    <location>
        <begin position="44"/>
        <end position="53"/>
    </location>
</feature>
<dbReference type="EMBL" id="CP108188">
    <property type="protein sequence ID" value="WTR72865.1"/>
    <property type="molecule type" value="Genomic_DNA"/>
</dbReference>
<proteinExistence type="predicted"/>
<dbReference type="Proteomes" id="UP001622594">
    <property type="component" value="Chromosome"/>
</dbReference>
<name>A0ABZ1LJ83_9ACTN</name>
<evidence type="ECO:0000313" key="3">
    <source>
        <dbReference type="Proteomes" id="UP001622594"/>
    </source>
</evidence>